<dbReference type="Proteomes" id="UP000700800">
    <property type="component" value="Unassembled WGS sequence"/>
</dbReference>
<evidence type="ECO:0000313" key="2">
    <source>
        <dbReference type="EMBL" id="MBE6164622.1"/>
    </source>
</evidence>
<organism evidence="2 3">
    <name type="scientific">Streptococcus gallolyticus</name>
    <dbReference type="NCBI Taxonomy" id="315405"/>
    <lineage>
        <taxon>Bacteria</taxon>
        <taxon>Bacillati</taxon>
        <taxon>Bacillota</taxon>
        <taxon>Bacilli</taxon>
        <taxon>Lactobacillales</taxon>
        <taxon>Streptococcaceae</taxon>
        <taxon>Streptococcus</taxon>
    </lineage>
</organism>
<evidence type="ECO:0000259" key="1">
    <source>
        <dbReference type="Pfam" id="PF21758"/>
    </source>
</evidence>
<dbReference type="InterPro" id="IPR048844">
    <property type="entry name" value="LpdD_chaperone-like"/>
</dbReference>
<protein>
    <submittedName>
        <fullName evidence="2">Amino acid decarboxylase</fullName>
    </submittedName>
</protein>
<reference evidence="2" key="1">
    <citation type="submission" date="2019-04" db="EMBL/GenBank/DDBJ databases">
        <title>Evolution of Biomass-Degrading Anaerobic Consortia Revealed by Metagenomics.</title>
        <authorList>
            <person name="Peng X."/>
        </authorList>
    </citation>
    <scope>NUCLEOTIDE SEQUENCE</scope>
    <source>
        <strain evidence="2">SIG195</strain>
    </source>
</reference>
<gene>
    <name evidence="2" type="ORF">E7156_04815</name>
</gene>
<comment type="caution">
    <text evidence="2">The sequence shown here is derived from an EMBL/GenBank/DDBJ whole genome shotgun (WGS) entry which is preliminary data.</text>
</comment>
<evidence type="ECO:0000313" key="3">
    <source>
        <dbReference type="Proteomes" id="UP000700800"/>
    </source>
</evidence>
<name>A0A927XAZ3_9STRE</name>
<dbReference type="EMBL" id="SVAF01000009">
    <property type="protein sequence ID" value="MBE6164622.1"/>
    <property type="molecule type" value="Genomic_DNA"/>
</dbReference>
<feature type="domain" description="Prenylated flavin chaperone LpdD-like" evidence="1">
    <location>
        <begin position="10"/>
        <end position="118"/>
    </location>
</feature>
<accession>A0A927XAZ3</accession>
<proteinExistence type="predicted"/>
<sequence>MATFEVTDYGYSIQAQVDYIGADLFIQLTGGSHPHIGTVTTYCKENADKQVVRFPSHSGRFHKDDVLADVLLEEIAELLPQNCVITSGVHVDGISKEQIAGAFEMTKELASKIGTWLKIEKSPISHPKYQKKHQTIN</sequence>
<dbReference type="AlphaFoldDB" id="A0A927XAZ3"/>
<dbReference type="Pfam" id="PF21758">
    <property type="entry name" value="PAC_bac"/>
    <property type="match status" value="1"/>
</dbReference>